<accession>A0A511NEP6</accession>
<dbReference type="GeneID" id="84649774"/>
<protein>
    <submittedName>
        <fullName evidence="2">Deaminase</fullName>
    </submittedName>
</protein>
<dbReference type="EMBL" id="BJXC01000004">
    <property type="protein sequence ID" value="GEM51066.1"/>
    <property type="molecule type" value="Genomic_DNA"/>
</dbReference>
<gene>
    <name evidence="2" type="ORF">EB1_08560</name>
</gene>
<dbReference type="PANTHER" id="PTHR32027:SF9">
    <property type="entry name" value="BLL3847 PROTEIN"/>
    <property type="match status" value="1"/>
</dbReference>
<dbReference type="SUPFAM" id="SSF51338">
    <property type="entry name" value="Composite domain of metallo-dependent hydrolases"/>
    <property type="match status" value="1"/>
</dbReference>
<dbReference type="Pfam" id="PF01979">
    <property type="entry name" value="Amidohydro_1"/>
    <property type="match status" value="1"/>
</dbReference>
<evidence type="ECO:0000313" key="2">
    <source>
        <dbReference type="EMBL" id="GEM51066.1"/>
    </source>
</evidence>
<proteinExistence type="predicted"/>
<comment type="caution">
    <text evidence="2">The sequence shown here is derived from an EMBL/GenBank/DDBJ whole genome shotgun (WGS) entry which is preliminary data.</text>
</comment>
<dbReference type="RefSeq" id="WP_019975082.1">
    <property type="nucleotide sequence ID" value="NZ_BJXC01000004.1"/>
</dbReference>
<dbReference type="Gene3D" id="2.30.40.10">
    <property type="entry name" value="Urease, subunit C, domain 1"/>
    <property type="match status" value="1"/>
</dbReference>
<dbReference type="InterPro" id="IPR032466">
    <property type="entry name" value="Metal_Hydrolase"/>
</dbReference>
<feature type="domain" description="Amidohydrolase-related" evidence="1">
    <location>
        <begin position="69"/>
        <end position="363"/>
    </location>
</feature>
<organism evidence="2 3">
    <name type="scientific">Empedobacter brevis NBRC 14943 = ATCC 43319</name>
    <dbReference type="NCBI Taxonomy" id="1218108"/>
    <lineage>
        <taxon>Bacteria</taxon>
        <taxon>Pseudomonadati</taxon>
        <taxon>Bacteroidota</taxon>
        <taxon>Flavobacteriia</taxon>
        <taxon>Flavobacteriales</taxon>
        <taxon>Weeksellaceae</taxon>
        <taxon>Empedobacter</taxon>
    </lineage>
</organism>
<keyword evidence="3" id="KW-1185">Reference proteome</keyword>
<dbReference type="SUPFAM" id="SSF51556">
    <property type="entry name" value="Metallo-dependent hydrolases"/>
    <property type="match status" value="1"/>
</dbReference>
<sequence>MQTNYIAHSEGNYTLKNVRLETGFLEDESGIIGTKTDLFSVEIKNGEIEKISTNNKLATNTIDAKGLLMLPAFKDMHVHLDKTLYGLPWQALSPKRRTVADMIAYEQEIIPELLKTSVERAELLINSLQNHGTTFGRTHFNVETTSGLRSLENLEKALENKKETFSAELVAFPQHGLYYTDSASLMKEAAQLDNVAFVGGLDPFSIDQNIEKAIDFTIQLALDNKKGIDIHLHDSGKEGMRTIEYLIDQTLRNPDLRGKTYISHAFALAHLSKNETQKIAEKLAEAKIGIVSSVPFRNKVEMPIPTLVKNGVEVLIGNDNVQDYWSTFGTGNMLQKANLIADLYSWETEYDLSRTLGFATKNIVPLDNNGSMQWPKAGDEASLVLIDASCSAEAVARMSPTVGLMHKGNLIWKDNHAKNKNL</sequence>
<dbReference type="Proteomes" id="UP000321245">
    <property type="component" value="Unassembled WGS sequence"/>
</dbReference>
<dbReference type="Gene3D" id="3.20.20.140">
    <property type="entry name" value="Metal-dependent hydrolases"/>
    <property type="match status" value="1"/>
</dbReference>
<dbReference type="OrthoDB" id="9815027at2"/>
<reference evidence="2 3" key="1">
    <citation type="submission" date="2019-07" db="EMBL/GenBank/DDBJ databases">
        <title>Whole genome shotgun sequence of Empedobacter brevis NBRC 14943.</title>
        <authorList>
            <person name="Hosoyama A."/>
            <person name="Uohara A."/>
            <person name="Ohji S."/>
            <person name="Ichikawa N."/>
        </authorList>
    </citation>
    <scope>NUCLEOTIDE SEQUENCE [LARGE SCALE GENOMIC DNA]</scope>
    <source>
        <strain evidence="2 3">NBRC 14943</strain>
    </source>
</reference>
<dbReference type="InterPro" id="IPR006680">
    <property type="entry name" value="Amidohydro-rel"/>
</dbReference>
<evidence type="ECO:0000313" key="3">
    <source>
        <dbReference type="Proteomes" id="UP000321245"/>
    </source>
</evidence>
<dbReference type="CDD" id="cd01293">
    <property type="entry name" value="Bact_CD"/>
    <property type="match status" value="1"/>
</dbReference>
<dbReference type="GO" id="GO:0016814">
    <property type="term" value="F:hydrolase activity, acting on carbon-nitrogen (but not peptide) bonds, in cyclic amidines"/>
    <property type="evidence" value="ECO:0007669"/>
    <property type="project" value="TreeGrafter"/>
</dbReference>
<dbReference type="InterPro" id="IPR011059">
    <property type="entry name" value="Metal-dep_hydrolase_composite"/>
</dbReference>
<dbReference type="NCBIfam" id="NF005312">
    <property type="entry name" value="PRK06846.1"/>
    <property type="match status" value="1"/>
</dbReference>
<name>A0A511NEP6_9FLAO</name>
<dbReference type="AlphaFoldDB" id="A0A511NEP6"/>
<dbReference type="STRING" id="1218108.GCA_000382425_01588"/>
<dbReference type="InterPro" id="IPR052349">
    <property type="entry name" value="Metallo-hydrolase_Enzymes"/>
</dbReference>
<evidence type="ECO:0000259" key="1">
    <source>
        <dbReference type="Pfam" id="PF01979"/>
    </source>
</evidence>
<dbReference type="PANTHER" id="PTHR32027">
    <property type="entry name" value="CYTOSINE DEAMINASE"/>
    <property type="match status" value="1"/>
</dbReference>